<name>A0ABW1PUQ3_9ENTR</name>
<dbReference type="EMBL" id="JBHSRG010000003">
    <property type="protein sequence ID" value="MFC6120311.1"/>
    <property type="molecule type" value="Genomic_DNA"/>
</dbReference>
<evidence type="ECO:0000313" key="3">
    <source>
        <dbReference type="Proteomes" id="UP001596169"/>
    </source>
</evidence>
<accession>A0ABW1PUQ3</accession>
<keyword evidence="1" id="KW-1133">Transmembrane helix</keyword>
<keyword evidence="3" id="KW-1185">Reference proteome</keyword>
<feature type="transmembrane region" description="Helical" evidence="1">
    <location>
        <begin position="16"/>
        <end position="35"/>
    </location>
</feature>
<protein>
    <submittedName>
        <fullName evidence="2">Uncharacterized protein</fullName>
    </submittedName>
</protein>
<evidence type="ECO:0000256" key="1">
    <source>
        <dbReference type="SAM" id="Phobius"/>
    </source>
</evidence>
<evidence type="ECO:0000313" key="2">
    <source>
        <dbReference type="EMBL" id="MFC6120311.1"/>
    </source>
</evidence>
<proteinExistence type="predicted"/>
<sequence>MNVVEGIKFAVKHRQINQIIGIFMRFFAVLLPVFLPWNKGVFLSFAQFSATVFTKYNAKVTFALKQALVSPSDHSQMVIDALGYLLDENLKAELSRRVHGRNSRAYKSCHFGKQMRKESRIFRFGRRVARKGIHGERESTR</sequence>
<comment type="caution">
    <text evidence="2">The sequence shown here is derived from an EMBL/GenBank/DDBJ whole genome shotgun (WGS) entry which is preliminary data.</text>
</comment>
<organism evidence="2 3">
    <name type="scientific">Citrobacter bitternis</name>
    <dbReference type="NCBI Taxonomy" id="1585982"/>
    <lineage>
        <taxon>Bacteria</taxon>
        <taxon>Pseudomonadati</taxon>
        <taxon>Pseudomonadota</taxon>
        <taxon>Gammaproteobacteria</taxon>
        <taxon>Enterobacterales</taxon>
        <taxon>Enterobacteriaceae</taxon>
        <taxon>Citrobacter</taxon>
    </lineage>
</organism>
<dbReference type="Proteomes" id="UP001596169">
    <property type="component" value="Unassembled WGS sequence"/>
</dbReference>
<gene>
    <name evidence="2" type="ORF">ACFPZP_04455</name>
</gene>
<keyword evidence="1" id="KW-0472">Membrane</keyword>
<reference evidence="3" key="1">
    <citation type="journal article" date="2019" name="Int. J. Syst. Evol. Microbiol.">
        <title>The Global Catalogue of Microorganisms (GCM) 10K type strain sequencing project: providing services to taxonomists for standard genome sequencing and annotation.</title>
        <authorList>
            <consortium name="The Broad Institute Genomics Platform"/>
            <consortium name="The Broad Institute Genome Sequencing Center for Infectious Disease"/>
            <person name="Wu L."/>
            <person name="Ma J."/>
        </authorList>
    </citation>
    <scope>NUCLEOTIDE SEQUENCE [LARGE SCALE GENOMIC DNA]</scope>
    <source>
        <strain evidence="3">JCM30009</strain>
    </source>
</reference>
<keyword evidence="1" id="KW-0812">Transmembrane</keyword>
<dbReference type="RefSeq" id="WP_108700679.1">
    <property type="nucleotide sequence ID" value="NZ_JBHSRG010000003.1"/>
</dbReference>